<comment type="caution">
    <text evidence="3">The sequence shown here is derived from an EMBL/GenBank/DDBJ whole genome shotgun (WGS) entry which is preliminary data.</text>
</comment>
<dbReference type="CDD" id="cd00037">
    <property type="entry name" value="CLECT"/>
    <property type="match status" value="1"/>
</dbReference>
<feature type="domain" description="C-type lectin" evidence="2">
    <location>
        <begin position="56"/>
        <end position="181"/>
    </location>
</feature>
<organism evidence="3 4">
    <name type="scientific">Armadillidium nasatum</name>
    <dbReference type="NCBI Taxonomy" id="96803"/>
    <lineage>
        <taxon>Eukaryota</taxon>
        <taxon>Metazoa</taxon>
        <taxon>Ecdysozoa</taxon>
        <taxon>Arthropoda</taxon>
        <taxon>Crustacea</taxon>
        <taxon>Multicrustacea</taxon>
        <taxon>Malacostraca</taxon>
        <taxon>Eumalacostraca</taxon>
        <taxon>Peracarida</taxon>
        <taxon>Isopoda</taxon>
        <taxon>Oniscidea</taxon>
        <taxon>Crinocheta</taxon>
        <taxon>Armadillidiidae</taxon>
        <taxon>Armadillidium</taxon>
    </lineage>
</organism>
<dbReference type="InterPro" id="IPR001304">
    <property type="entry name" value="C-type_lectin-like"/>
</dbReference>
<dbReference type="GO" id="GO:0071226">
    <property type="term" value="P:cellular response to molecule of fungal origin"/>
    <property type="evidence" value="ECO:0007669"/>
    <property type="project" value="InterPro"/>
</dbReference>
<dbReference type="GO" id="GO:0002720">
    <property type="term" value="P:positive regulation of cytokine production involved in immune response"/>
    <property type="evidence" value="ECO:0007669"/>
    <property type="project" value="TreeGrafter"/>
</dbReference>
<protein>
    <submittedName>
        <fullName evidence="3">Snaclec trimecetin subunit beta</fullName>
    </submittedName>
</protein>
<dbReference type="PANTHER" id="PTHR47218">
    <property type="entry name" value="C-TYPE LECTIN DOMAIN FAMILY 7 MEMBER A"/>
    <property type="match status" value="1"/>
</dbReference>
<feature type="chain" id="PRO_5024411674" evidence="1">
    <location>
        <begin position="23"/>
        <end position="189"/>
    </location>
</feature>
<dbReference type="InterPro" id="IPR042808">
    <property type="entry name" value="CLEC7A"/>
</dbReference>
<evidence type="ECO:0000259" key="2">
    <source>
        <dbReference type="PROSITE" id="PS50041"/>
    </source>
</evidence>
<dbReference type="GO" id="GO:0009986">
    <property type="term" value="C:cell surface"/>
    <property type="evidence" value="ECO:0007669"/>
    <property type="project" value="TreeGrafter"/>
</dbReference>
<sequence length="189" mass="21298">MFLKVTIPLAGIVLLLISMAKAQSNSSSEIGSEIPDQGSNGTVECLRSCPNKTIPVNNRCYMFPDEAMTWYDASKYCQNRLGFLLLPDFPIELLIRELSYVYPKLSGNYRNSNFWVGASNTGSDIVLKWENGTQLPRNHPSWRKGHPPSATSLCVSIFKIKFTLLSLITKDCNEKSLFICQFNHIWSPV</sequence>
<dbReference type="Proteomes" id="UP000326759">
    <property type="component" value="Unassembled WGS sequence"/>
</dbReference>
<dbReference type="InterPro" id="IPR016187">
    <property type="entry name" value="CTDL_fold"/>
</dbReference>
<dbReference type="GO" id="GO:0038187">
    <property type="term" value="F:pattern recognition receptor activity"/>
    <property type="evidence" value="ECO:0007669"/>
    <property type="project" value="TreeGrafter"/>
</dbReference>
<dbReference type="PANTHER" id="PTHR47218:SF1">
    <property type="entry name" value="C-TYPE LECTIN DOMAIN FAMILY 7 MEMBER A"/>
    <property type="match status" value="1"/>
</dbReference>
<dbReference type="InterPro" id="IPR016186">
    <property type="entry name" value="C-type_lectin-like/link_sf"/>
</dbReference>
<feature type="signal peptide" evidence="1">
    <location>
        <begin position="1"/>
        <end position="22"/>
    </location>
</feature>
<dbReference type="OrthoDB" id="6337382at2759"/>
<keyword evidence="4" id="KW-1185">Reference proteome</keyword>
<dbReference type="PROSITE" id="PS50041">
    <property type="entry name" value="C_TYPE_LECTIN_2"/>
    <property type="match status" value="1"/>
</dbReference>
<gene>
    <name evidence="3" type="primary">SLTB</name>
    <name evidence="3" type="ORF">Anas_06302</name>
</gene>
<dbReference type="GO" id="GO:0045087">
    <property type="term" value="P:innate immune response"/>
    <property type="evidence" value="ECO:0007669"/>
    <property type="project" value="TreeGrafter"/>
</dbReference>
<reference evidence="3 4" key="1">
    <citation type="journal article" date="2019" name="PLoS Biol.">
        <title>Sex chromosomes control vertical transmission of feminizing Wolbachia symbionts in an isopod.</title>
        <authorList>
            <person name="Becking T."/>
            <person name="Chebbi M.A."/>
            <person name="Giraud I."/>
            <person name="Moumen B."/>
            <person name="Laverre T."/>
            <person name="Caubet Y."/>
            <person name="Peccoud J."/>
            <person name="Gilbert C."/>
            <person name="Cordaux R."/>
        </authorList>
    </citation>
    <scope>NUCLEOTIDE SEQUENCE [LARGE SCALE GENOMIC DNA]</scope>
    <source>
        <strain evidence="3">ANa2</strain>
        <tissue evidence="3">Whole body excluding digestive tract and cuticle</tissue>
    </source>
</reference>
<keyword evidence="1" id="KW-0732">Signal</keyword>
<dbReference type="SUPFAM" id="SSF56436">
    <property type="entry name" value="C-type lectin-like"/>
    <property type="match status" value="1"/>
</dbReference>
<dbReference type="EMBL" id="SEYY01018753">
    <property type="protein sequence ID" value="KAB7499032.1"/>
    <property type="molecule type" value="Genomic_DNA"/>
</dbReference>
<dbReference type="GO" id="GO:0043122">
    <property type="term" value="P:regulation of canonical NF-kappaB signal transduction"/>
    <property type="evidence" value="ECO:0007669"/>
    <property type="project" value="TreeGrafter"/>
</dbReference>
<evidence type="ECO:0000313" key="4">
    <source>
        <dbReference type="Proteomes" id="UP000326759"/>
    </source>
</evidence>
<name>A0A5N5SYC3_9CRUS</name>
<dbReference type="Gene3D" id="3.10.100.10">
    <property type="entry name" value="Mannose-Binding Protein A, subunit A"/>
    <property type="match status" value="1"/>
</dbReference>
<accession>A0A5N5SYC3</accession>
<evidence type="ECO:0000256" key="1">
    <source>
        <dbReference type="SAM" id="SignalP"/>
    </source>
</evidence>
<dbReference type="GO" id="GO:0006910">
    <property type="term" value="P:phagocytosis, recognition"/>
    <property type="evidence" value="ECO:0007669"/>
    <property type="project" value="TreeGrafter"/>
</dbReference>
<dbReference type="AlphaFoldDB" id="A0A5N5SYC3"/>
<dbReference type="SMART" id="SM00034">
    <property type="entry name" value="CLECT"/>
    <property type="match status" value="1"/>
</dbReference>
<evidence type="ECO:0000313" key="3">
    <source>
        <dbReference type="EMBL" id="KAB7499032.1"/>
    </source>
</evidence>
<proteinExistence type="predicted"/>
<dbReference type="Pfam" id="PF00059">
    <property type="entry name" value="Lectin_C"/>
    <property type="match status" value="1"/>
</dbReference>
<dbReference type="GO" id="GO:0001872">
    <property type="term" value="F:(1-&gt;3)-beta-D-glucan binding"/>
    <property type="evidence" value="ECO:0007669"/>
    <property type="project" value="InterPro"/>
</dbReference>